<organism evidence="6 7">
    <name type="scientific">Acidisarcina polymorpha</name>
    <dbReference type="NCBI Taxonomy" id="2211140"/>
    <lineage>
        <taxon>Bacteria</taxon>
        <taxon>Pseudomonadati</taxon>
        <taxon>Acidobacteriota</taxon>
        <taxon>Terriglobia</taxon>
        <taxon>Terriglobales</taxon>
        <taxon>Acidobacteriaceae</taxon>
        <taxon>Acidisarcina</taxon>
    </lineage>
</organism>
<evidence type="ECO:0000256" key="4">
    <source>
        <dbReference type="ARBA" id="ARBA00022737"/>
    </source>
</evidence>
<sequence length="361" mass="38366">MTRVLADILKEPAQLSASLAHAVSIGAVDMKRAASLLRAARSVLIVGIGASWHAGMAMQAILHGYGVSAVLMDASELFYFGEVSKGAVVVMLSRSGRSIEIIRLLEKCKNQSVVIVAITNNPESSLALEADVSLYTSTDFDHSVSISTYSAIALTAALLALNTAGQPVESLAGELRLAIHQTANSIEGWRAIIKTCGWLDGNAPTYFLARGTSLASAHEARLLWEETAKAPATALTTGGFRHGPQEIVREGLRVAMWIDAERLRVQDLTLAADLERLGAHVLLIGQDLDSTAPQCVIKLPSVPAALQFAIDIIPAQIAAESLAELRGEDCDNFRLCSYIVEDEGGLGDLEESPAAAGEQNR</sequence>
<evidence type="ECO:0000256" key="2">
    <source>
        <dbReference type="ARBA" id="ARBA00012916"/>
    </source>
</evidence>
<dbReference type="InterPro" id="IPR046348">
    <property type="entry name" value="SIS_dom_sf"/>
</dbReference>
<dbReference type="RefSeq" id="WP_114208793.1">
    <property type="nucleotide sequence ID" value="NZ_CP030840.1"/>
</dbReference>
<dbReference type="InterPro" id="IPR035466">
    <property type="entry name" value="GlmS/AgaS_SIS"/>
</dbReference>
<dbReference type="GO" id="GO:0006002">
    <property type="term" value="P:fructose 6-phosphate metabolic process"/>
    <property type="evidence" value="ECO:0007669"/>
    <property type="project" value="TreeGrafter"/>
</dbReference>
<dbReference type="InterPro" id="IPR001347">
    <property type="entry name" value="SIS_dom"/>
</dbReference>
<dbReference type="SUPFAM" id="SSF53697">
    <property type="entry name" value="SIS domain"/>
    <property type="match status" value="1"/>
</dbReference>
<dbReference type="PROSITE" id="PS51464">
    <property type="entry name" value="SIS"/>
    <property type="match status" value="1"/>
</dbReference>
<dbReference type="Pfam" id="PF01380">
    <property type="entry name" value="SIS"/>
    <property type="match status" value="1"/>
</dbReference>
<comment type="catalytic activity">
    <reaction evidence="1">
        <text>D-fructose 6-phosphate + L-glutamine = D-glucosamine 6-phosphate + L-glutamate</text>
        <dbReference type="Rhea" id="RHEA:13237"/>
        <dbReference type="ChEBI" id="CHEBI:29985"/>
        <dbReference type="ChEBI" id="CHEBI:58359"/>
        <dbReference type="ChEBI" id="CHEBI:58725"/>
        <dbReference type="ChEBI" id="CHEBI:61527"/>
        <dbReference type="EC" id="2.6.1.16"/>
    </reaction>
</comment>
<keyword evidence="7" id="KW-1185">Reference proteome</keyword>
<proteinExistence type="predicted"/>
<dbReference type="GO" id="GO:0004360">
    <property type="term" value="F:glutamine-fructose-6-phosphate transaminase (isomerizing) activity"/>
    <property type="evidence" value="ECO:0007669"/>
    <property type="project" value="UniProtKB-EC"/>
</dbReference>
<dbReference type="OrthoDB" id="9782098at2"/>
<name>A0A2Z5G3Y9_9BACT</name>
<keyword evidence="6" id="KW-0808">Transferase</keyword>
<dbReference type="PANTHER" id="PTHR10937">
    <property type="entry name" value="GLUCOSAMINE--FRUCTOSE-6-PHOSPHATE AMINOTRANSFERASE, ISOMERIZING"/>
    <property type="match status" value="1"/>
</dbReference>
<dbReference type="GO" id="GO:0097367">
    <property type="term" value="F:carbohydrate derivative binding"/>
    <property type="evidence" value="ECO:0007669"/>
    <property type="project" value="InterPro"/>
</dbReference>
<gene>
    <name evidence="6" type="ORF">ACPOL_4631</name>
</gene>
<evidence type="ECO:0000256" key="1">
    <source>
        <dbReference type="ARBA" id="ARBA00001031"/>
    </source>
</evidence>
<dbReference type="EMBL" id="CP030840">
    <property type="protein sequence ID" value="AXC13903.1"/>
    <property type="molecule type" value="Genomic_DNA"/>
</dbReference>
<dbReference type="CDD" id="cd05008">
    <property type="entry name" value="SIS_GlmS_GlmD_1"/>
    <property type="match status" value="1"/>
</dbReference>
<accession>A0A2Z5G3Y9</accession>
<evidence type="ECO:0000256" key="3">
    <source>
        <dbReference type="ARBA" id="ARBA00016090"/>
    </source>
</evidence>
<evidence type="ECO:0000259" key="5">
    <source>
        <dbReference type="PROSITE" id="PS51464"/>
    </source>
</evidence>
<dbReference type="KEGG" id="abas:ACPOL_4631"/>
<dbReference type="Gene3D" id="3.40.50.10490">
    <property type="entry name" value="Glucose-6-phosphate isomerase like protein, domain 1"/>
    <property type="match status" value="2"/>
</dbReference>
<dbReference type="GO" id="GO:0006487">
    <property type="term" value="P:protein N-linked glycosylation"/>
    <property type="evidence" value="ECO:0007669"/>
    <property type="project" value="TreeGrafter"/>
</dbReference>
<dbReference type="EC" id="2.6.1.16" evidence="2"/>
<feature type="domain" description="SIS" evidence="5">
    <location>
        <begin position="33"/>
        <end position="171"/>
    </location>
</feature>
<keyword evidence="4" id="KW-0677">Repeat</keyword>
<dbReference type="Proteomes" id="UP000253606">
    <property type="component" value="Chromosome"/>
</dbReference>
<protein>
    <recommendedName>
        <fullName evidence="3">Glutamine--fructose-6-phosphate aminotransferase [isomerizing]</fullName>
        <ecNumber evidence="2">2.6.1.16</ecNumber>
    </recommendedName>
</protein>
<dbReference type="AlphaFoldDB" id="A0A2Z5G3Y9"/>
<keyword evidence="6" id="KW-0032">Aminotransferase</keyword>
<evidence type="ECO:0000313" key="6">
    <source>
        <dbReference type="EMBL" id="AXC13903.1"/>
    </source>
</evidence>
<reference evidence="6 7" key="1">
    <citation type="journal article" date="2018" name="Front. Microbiol.">
        <title>Hydrolytic Capabilities as a Key to Environmental Success: Chitinolytic and Cellulolytic Acidobacteria From Acidic Sub-arctic Soils and Boreal Peatlands.</title>
        <authorList>
            <person name="Belova S.E."/>
            <person name="Ravin N.V."/>
            <person name="Pankratov T.A."/>
            <person name="Rakitin A.L."/>
            <person name="Ivanova A.A."/>
            <person name="Beletsky A.V."/>
            <person name="Mardanov A.V."/>
            <person name="Sinninghe Damste J.S."/>
            <person name="Dedysh S.N."/>
        </authorList>
    </citation>
    <scope>NUCLEOTIDE SEQUENCE [LARGE SCALE GENOMIC DNA]</scope>
    <source>
        <strain evidence="6 7">SBC82</strain>
    </source>
</reference>
<evidence type="ECO:0000313" key="7">
    <source>
        <dbReference type="Proteomes" id="UP000253606"/>
    </source>
</evidence>
<dbReference type="GO" id="GO:0006047">
    <property type="term" value="P:UDP-N-acetylglucosamine metabolic process"/>
    <property type="evidence" value="ECO:0007669"/>
    <property type="project" value="TreeGrafter"/>
</dbReference>
<dbReference type="PANTHER" id="PTHR10937:SF0">
    <property type="entry name" value="GLUTAMINE--FRUCTOSE-6-PHOSPHATE TRANSAMINASE (ISOMERIZING)"/>
    <property type="match status" value="1"/>
</dbReference>